<keyword evidence="4" id="KW-1185">Reference proteome</keyword>
<keyword evidence="3" id="KW-0378">Hydrolase</keyword>
<dbReference type="EMBL" id="RXLQ01000004">
    <property type="protein sequence ID" value="RSZ59208.1"/>
    <property type="molecule type" value="Genomic_DNA"/>
</dbReference>
<evidence type="ECO:0000313" key="4">
    <source>
        <dbReference type="Proteomes" id="UP000278085"/>
    </source>
</evidence>
<gene>
    <name evidence="3" type="ORF">EJB06_08435</name>
</gene>
<feature type="signal peptide" evidence="1">
    <location>
        <begin position="1"/>
        <end position="25"/>
    </location>
</feature>
<dbReference type="SUPFAM" id="SSF53474">
    <property type="entry name" value="alpha/beta-Hydrolases"/>
    <property type="match status" value="1"/>
</dbReference>
<dbReference type="AlphaFoldDB" id="A0A430HNU5"/>
<dbReference type="Pfam" id="PF12697">
    <property type="entry name" value="Abhydrolase_6"/>
    <property type="match status" value="1"/>
</dbReference>
<protein>
    <submittedName>
        <fullName evidence="3">Alpha/beta hydrolase</fullName>
    </submittedName>
</protein>
<dbReference type="InterPro" id="IPR029058">
    <property type="entry name" value="AB_hydrolase_fold"/>
</dbReference>
<feature type="domain" description="AB hydrolase-1" evidence="2">
    <location>
        <begin position="31"/>
        <end position="244"/>
    </location>
</feature>
<keyword evidence="1" id="KW-0732">Signal</keyword>
<evidence type="ECO:0000313" key="3">
    <source>
        <dbReference type="EMBL" id="RSZ59208.1"/>
    </source>
</evidence>
<evidence type="ECO:0000256" key="1">
    <source>
        <dbReference type="SAM" id="SignalP"/>
    </source>
</evidence>
<name>A0A430HNU5_9BURK</name>
<dbReference type="OrthoDB" id="9112061at2"/>
<dbReference type="PANTHER" id="PTHR37017:SF11">
    <property type="entry name" value="ESTERASE_LIPASE_THIOESTERASE DOMAIN-CONTAINING PROTEIN"/>
    <property type="match status" value="1"/>
</dbReference>
<sequence length="251" mass="25891">MMKNILEQSVLASAALCAAILPAQAAGDTTVVLVHGAFADGSSWGKVIPLLQAKGVKVVAVQNPLSSLADDVSAARKAIDAQPGKVVLVGHSWGGAVITQAGDSDKIKALVYVAAFAPSEGETLGAVGKDYPVSPGVSTLKPDAAGYLALSEASYAANFAQDIPAASARAYAATQGLFPARAFDETIGYAAWKSKPNYYIVAGNDRMISPDLQRAFARKLKAVTTVLGSSHVPMLSQPQKVADVILAAVQR</sequence>
<dbReference type="GO" id="GO:0016787">
    <property type="term" value="F:hydrolase activity"/>
    <property type="evidence" value="ECO:0007669"/>
    <property type="project" value="UniProtKB-KW"/>
</dbReference>
<evidence type="ECO:0000259" key="2">
    <source>
        <dbReference type="Pfam" id="PF12697"/>
    </source>
</evidence>
<dbReference type="InterPro" id="IPR000073">
    <property type="entry name" value="AB_hydrolase_1"/>
</dbReference>
<feature type="chain" id="PRO_5019523820" evidence="1">
    <location>
        <begin position="26"/>
        <end position="251"/>
    </location>
</feature>
<dbReference type="PANTHER" id="PTHR37017">
    <property type="entry name" value="AB HYDROLASE-1 DOMAIN-CONTAINING PROTEIN-RELATED"/>
    <property type="match status" value="1"/>
</dbReference>
<organism evidence="3 4">
    <name type="scientific">Massilia atriviolacea</name>
    <dbReference type="NCBI Taxonomy" id="2495579"/>
    <lineage>
        <taxon>Bacteria</taxon>
        <taxon>Pseudomonadati</taxon>
        <taxon>Pseudomonadota</taxon>
        <taxon>Betaproteobacteria</taxon>
        <taxon>Burkholderiales</taxon>
        <taxon>Oxalobacteraceae</taxon>
        <taxon>Telluria group</taxon>
        <taxon>Massilia</taxon>
    </lineage>
</organism>
<comment type="caution">
    <text evidence="3">The sequence shown here is derived from an EMBL/GenBank/DDBJ whole genome shotgun (WGS) entry which is preliminary data.</text>
</comment>
<accession>A0A430HNU5</accession>
<reference evidence="3 4" key="1">
    <citation type="submission" date="2018-12" db="EMBL/GenBank/DDBJ databases">
        <authorList>
            <person name="Yang E."/>
        </authorList>
    </citation>
    <scope>NUCLEOTIDE SEQUENCE [LARGE SCALE GENOMIC DNA]</scope>
    <source>
        <strain evidence="3 4">SOD</strain>
    </source>
</reference>
<proteinExistence type="predicted"/>
<dbReference type="Proteomes" id="UP000278085">
    <property type="component" value="Unassembled WGS sequence"/>
</dbReference>
<dbReference type="Gene3D" id="3.40.50.1820">
    <property type="entry name" value="alpha/beta hydrolase"/>
    <property type="match status" value="1"/>
</dbReference>
<dbReference type="InterPro" id="IPR052897">
    <property type="entry name" value="Sec-Metab_Biosynth_Hydrolase"/>
</dbReference>